<evidence type="ECO:0000313" key="2">
    <source>
        <dbReference type="EMBL" id="QHS63433.1"/>
    </source>
</evidence>
<evidence type="ECO:0000313" key="3">
    <source>
        <dbReference type="Proteomes" id="UP000476411"/>
    </source>
</evidence>
<dbReference type="RefSeq" id="WP_162335149.1">
    <property type="nucleotide sequence ID" value="NZ_CP048113.1"/>
</dbReference>
<reference evidence="2 3" key="1">
    <citation type="submission" date="2020-01" db="EMBL/GenBank/DDBJ databases">
        <title>Complete genome sequence of Chitinophaga sp. H33E-04 isolated from quinoa roots.</title>
        <authorList>
            <person name="Weon H.-Y."/>
            <person name="Lee S.A."/>
        </authorList>
    </citation>
    <scope>NUCLEOTIDE SEQUENCE [LARGE SCALE GENOMIC DNA]</scope>
    <source>
        <strain evidence="2 3">H33E-04</strain>
    </source>
</reference>
<proteinExistence type="predicted"/>
<feature type="signal peptide" evidence="1">
    <location>
        <begin position="1"/>
        <end position="20"/>
    </location>
</feature>
<protein>
    <submittedName>
        <fullName evidence="2">Uncharacterized protein</fullName>
    </submittedName>
</protein>
<feature type="chain" id="PRO_5025660862" evidence="1">
    <location>
        <begin position="21"/>
        <end position="246"/>
    </location>
</feature>
<dbReference type="AlphaFoldDB" id="A0A6B9ZQN9"/>
<keyword evidence="1" id="KW-0732">Signal</keyword>
<evidence type="ECO:0000256" key="1">
    <source>
        <dbReference type="SAM" id="SignalP"/>
    </source>
</evidence>
<sequence>MSYSKNYMLLCVAACLFACKQQPTALMNASAQLTDSIGQSKRSTQKKNAAVLIPIDRNDKGFPDGLPVDMVTPAGWSIRYLVKDDETKYDELYIECAKGSSKVVFQDLFLNVRLIPRFSAESDTHLFLTHKCGSDCIGLTTVSKQQIPEYQTYEWVLDYDVATGQVVYKIADDSTEDSVKLMVVNVPLGKEKRIAFDNLPAHSQKGGVDSIVFKNRKVQLFAGLIDRNDPDEEDIVKETRTVSFDR</sequence>
<keyword evidence="3" id="KW-1185">Reference proteome</keyword>
<gene>
    <name evidence="2" type="ORF">GWR21_28750</name>
</gene>
<dbReference type="KEGG" id="chih:GWR21_28750"/>
<organism evidence="2 3">
    <name type="scientific">Chitinophaga agri</name>
    <dbReference type="NCBI Taxonomy" id="2703787"/>
    <lineage>
        <taxon>Bacteria</taxon>
        <taxon>Pseudomonadati</taxon>
        <taxon>Bacteroidota</taxon>
        <taxon>Chitinophagia</taxon>
        <taxon>Chitinophagales</taxon>
        <taxon>Chitinophagaceae</taxon>
        <taxon>Chitinophaga</taxon>
    </lineage>
</organism>
<dbReference type="EMBL" id="CP048113">
    <property type="protein sequence ID" value="QHS63433.1"/>
    <property type="molecule type" value="Genomic_DNA"/>
</dbReference>
<accession>A0A6B9ZQN9</accession>
<dbReference type="Proteomes" id="UP000476411">
    <property type="component" value="Chromosome"/>
</dbReference>
<name>A0A6B9ZQN9_9BACT</name>